<dbReference type="GO" id="GO:0008758">
    <property type="term" value="F:UDP-2,3-diacylglucosamine hydrolase activity"/>
    <property type="evidence" value="ECO:0007669"/>
    <property type="project" value="TreeGrafter"/>
</dbReference>
<feature type="domain" description="Calcineurin-like phosphoesterase" evidence="3">
    <location>
        <begin position="44"/>
        <end position="208"/>
    </location>
</feature>
<dbReference type="InterPro" id="IPR029052">
    <property type="entry name" value="Metallo-depent_PP-like"/>
</dbReference>
<dbReference type="PANTHER" id="PTHR31302:SF31">
    <property type="entry name" value="PHOSPHODIESTERASE YAEI"/>
    <property type="match status" value="1"/>
</dbReference>
<organism evidence="4 5">
    <name type="scientific">Caryophanon latum</name>
    <dbReference type="NCBI Taxonomy" id="33977"/>
    <lineage>
        <taxon>Bacteria</taxon>
        <taxon>Bacillati</taxon>
        <taxon>Bacillota</taxon>
        <taxon>Bacilli</taxon>
        <taxon>Bacillales</taxon>
        <taxon>Caryophanaceae</taxon>
        <taxon>Caryophanon</taxon>
    </lineage>
</organism>
<dbReference type="InterPro" id="IPR051158">
    <property type="entry name" value="Metallophosphoesterase_sf"/>
</dbReference>
<evidence type="ECO:0000259" key="3">
    <source>
        <dbReference type="Pfam" id="PF00149"/>
    </source>
</evidence>
<dbReference type="GO" id="GO:0009245">
    <property type="term" value="P:lipid A biosynthetic process"/>
    <property type="evidence" value="ECO:0007669"/>
    <property type="project" value="TreeGrafter"/>
</dbReference>
<keyword evidence="1" id="KW-0479">Metal-binding</keyword>
<proteinExistence type="predicted"/>
<dbReference type="Pfam" id="PF00149">
    <property type="entry name" value="Metallophos"/>
    <property type="match status" value="1"/>
</dbReference>
<protein>
    <submittedName>
        <fullName evidence="4">Phosphoesterase</fullName>
    </submittedName>
</protein>
<dbReference type="AlphaFoldDB" id="A0A1C0YVR2"/>
<dbReference type="Gene3D" id="3.60.21.10">
    <property type="match status" value="1"/>
</dbReference>
<keyword evidence="2" id="KW-0378">Hydrolase</keyword>
<dbReference type="CDD" id="cd07385">
    <property type="entry name" value="MPP_YkuE_C"/>
    <property type="match status" value="1"/>
</dbReference>
<evidence type="ECO:0000256" key="1">
    <source>
        <dbReference type="ARBA" id="ARBA00022723"/>
    </source>
</evidence>
<dbReference type="GO" id="GO:0046872">
    <property type="term" value="F:metal ion binding"/>
    <property type="evidence" value="ECO:0007669"/>
    <property type="project" value="UniProtKB-KW"/>
</dbReference>
<evidence type="ECO:0000256" key="2">
    <source>
        <dbReference type="ARBA" id="ARBA00022801"/>
    </source>
</evidence>
<gene>
    <name evidence="4" type="ORF">A6K76_09540</name>
</gene>
<sequence>MKKIMRLVLLIIAGYLFLYINNEWLITTEHVYETNNIPQSFDGFRIVQISDLHDATFGEGQERLIENVASARPDAIFLTGDLIDSNRYNLERSLQAVRGFIDIAPVYYVLGNHEVATNYVGDIYASLEALGVHTLKNEAVTFERGDAKMTIAGIEDPLMNTPTKDMLNEALQYVRDDEFTLLLAHRPEMVEHYANAAVDVVFSGHAHGGQIRIPFVGGLVAPGQGLFPKYTSGRYDELNTSMYLSRGLGNSSMPFRVLNLPEILVVELKKTK</sequence>
<evidence type="ECO:0000313" key="4">
    <source>
        <dbReference type="EMBL" id="OCS91242.1"/>
    </source>
</evidence>
<dbReference type="SUPFAM" id="SSF56300">
    <property type="entry name" value="Metallo-dependent phosphatases"/>
    <property type="match status" value="1"/>
</dbReference>
<accession>A0A1C0YVR2</accession>
<dbReference type="InterPro" id="IPR004843">
    <property type="entry name" value="Calcineurin-like_PHP"/>
</dbReference>
<evidence type="ECO:0000313" key="5">
    <source>
        <dbReference type="Proteomes" id="UP000093482"/>
    </source>
</evidence>
<reference evidence="4 5" key="1">
    <citation type="submission" date="2016-07" db="EMBL/GenBank/DDBJ databases">
        <title>Caryophanon latum genome sequencing.</title>
        <authorList>
            <person name="Verma A."/>
            <person name="Pal Y."/>
            <person name="Krishnamurthi S."/>
        </authorList>
    </citation>
    <scope>NUCLEOTIDE SEQUENCE [LARGE SCALE GENOMIC DNA]</scope>
    <source>
        <strain evidence="4 5">DSM 14151</strain>
    </source>
</reference>
<comment type="caution">
    <text evidence="4">The sequence shown here is derived from an EMBL/GenBank/DDBJ whole genome shotgun (WGS) entry which is preliminary data.</text>
</comment>
<dbReference type="GO" id="GO:0016020">
    <property type="term" value="C:membrane"/>
    <property type="evidence" value="ECO:0007669"/>
    <property type="project" value="GOC"/>
</dbReference>
<name>A0A1C0YVR2_9BACL</name>
<dbReference type="PANTHER" id="PTHR31302">
    <property type="entry name" value="TRANSMEMBRANE PROTEIN WITH METALLOPHOSPHOESTERASE DOMAIN-RELATED"/>
    <property type="match status" value="1"/>
</dbReference>
<dbReference type="OrthoDB" id="9780884at2"/>
<dbReference type="Proteomes" id="UP000093482">
    <property type="component" value="Unassembled WGS sequence"/>
</dbReference>
<dbReference type="EMBL" id="MATO01000030">
    <property type="protein sequence ID" value="OCS91242.1"/>
    <property type="molecule type" value="Genomic_DNA"/>
</dbReference>
<keyword evidence="5" id="KW-1185">Reference proteome</keyword>